<keyword evidence="4" id="KW-0802">TPR repeat</keyword>
<dbReference type="PATRIC" id="fig|693.5.peg.1526"/>
<dbReference type="Proteomes" id="UP000037515">
    <property type="component" value="Unassembled WGS sequence"/>
</dbReference>
<dbReference type="SUPFAM" id="SSF48452">
    <property type="entry name" value="TPR-like"/>
    <property type="match status" value="2"/>
</dbReference>
<dbReference type="RefSeq" id="WP_053395172.1">
    <property type="nucleotide sequence ID" value="NZ_LHPJ01000006.1"/>
</dbReference>
<dbReference type="InterPro" id="IPR051476">
    <property type="entry name" value="Bac_ResReg_Asp_Phosphatase"/>
</dbReference>
<dbReference type="AlphaFoldDB" id="A0A0M0HQK9"/>
<gene>
    <name evidence="7" type="ORF">AKJ17_07470</name>
</gene>
<dbReference type="STRING" id="693.AKJ17_07470"/>
<reference evidence="8" key="1">
    <citation type="submission" date="2015-08" db="EMBL/GenBank/DDBJ databases">
        <title>Vibrio galatheae sp. nov., a novel member of the Vibrionaceae family isolated from the Solomon Islands.</title>
        <authorList>
            <person name="Giubergia S."/>
            <person name="Machado H."/>
            <person name="Mateiu R.V."/>
            <person name="Gram L."/>
        </authorList>
    </citation>
    <scope>NUCLEOTIDE SEQUENCE [LARGE SCALE GENOMIC DNA]</scope>
    <source>
        <strain evidence="8">DSM 19584</strain>
    </source>
</reference>
<name>A0A0M0HQK9_VIBNE</name>
<feature type="region of interest" description="Disordered" evidence="6">
    <location>
        <begin position="57"/>
        <end position="83"/>
    </location>
</feature>
<accession>A0A0M0HQK9</accession>
<evidence type="ECO:0000256" key="2">
    <source>
        <dbReference type="ARBA" id="ARBA00022490"/>
    </source>
</evidence>
<evidence type="ECO:0000313" key="7">
    <source>
        <dbReference type="EMBL" id="KOO03903.1"/>
    </source>
</evidence>
<evidence type="ECO:0000256" key="3">
    <source>
        <dbReference type="ARBA" id="ARBA00022737"/>
    </source>
</evidence>
<proteinExistence type="inferred from homology"/>
<organism evidence="7 8">
    <name type="scientific">Vibrio nereis</name>
    <dbReference type="NCBI Taxonomy" id="693"/>
    <lineage>
        <taxon>Bacteria</taxon>
        <taxon>Pseudomonadati</taxon>
        <taxon>Pseudomonadota</taxon>
        <taxon>Gammaproteobacteria</taxon>
        <taxon>Vibrionales</taxon>
        <taxon>Vibrionaceae</taxon>
        <taxon>Vibrio</taxon>
    </lineage>
</organism>
<evidence type="ECO:0000256" key="6">
    <source>
        <dbReference type="SAM" id="MobiDB-lite"/>
    </source>
</evidence>
<evidence type="ECO:0000256" key="1">
    <source>
        <dbReference type="ARBA" id="ARBA00004496"/>
    </source>
</evidence>
<dbReference type="InterPro" id="IPR011990">
    <property type="entry name" value="TPR-like_helical_dom_sf"/>
</dbReference>
<dbReference type="PANTHER" id="PTHR46630:SF1">
    <property type="entry name" value="TETRATRICOPEPTIDE REPEAT PROTEIN 29"/>
    <property type="match status" value="1"/>
</dbReference>
<keyword evidence="3" id="KW-0677">Repeat</keyword>
<dbReference type="InterPro" id="IPR019734">
    <property type="entry name" value="TPR_rpt"/>
</dbReference>
<dbReference type="Gene3D" id="1.25.40.10">
    <property type="entry name" value="Tetratricopeptide repeat domain"/>
    <property type="match status" value="3"/>
</dbReference>
<dbReference type="GO" id="GO:0005737">
    <property type="term" value="C:cytoplasm"/>
    <property type="evidence" value="ECO:0007669"/>
    <property type="project" value="UniProtKB-SubCell"/>
</dbReference>
<comment type="subcellular location">
    <subcellularLocation>
        <location evidence="1">Cytoplasm</location>
    </subcellularLocation>
</comment>
<dbReference type="PANTHER" id="PTHR46630">
    <property type="entry name" value="TETRATRICOPEPTIDE REPEAT PROTEIN 29"/>
    <property type="match status" value="1"/>
</dbReference>
<protein>
    <submittedName>
        <fullName evidence="7">Uncharacterized protein</fullName>
    </submittedName>
</protein>
<keyword evidence="2" id="KW-0963">Cytoplasm</keyword>
<evidence type="ECO:0000256" key="4">
    <source>
        <dbReference type="ARBA" id="ARBA00022803"/>
    </source>
</evidence>
<comment type="caution">
    <text evidence="7">The sequence shown here is derived from an EMBL/GenBank/DDBJ whole genome shotgun (WGS) entry which is preliminary data.</text>
</comment>
<evidence type="ECO:0000313" key="8">
    <source>
        <dbReference type="Proteomes" id="UP000037515"/>
    </source>
</evidence>
<dbReference type="OrthoDB" id="5900357at2"/>
<comment type="similarity">
    <text evidence="5">Belongs to the Rap family.</text>
</comment>
<sequence length="764" mass="87731">MAKIRWARWLSAFALFVTTQVAAATLYSSAMLNEANGLVDIVPKQSKQLATRYLSQRTLSDKTEQSPSSVSRDESDSRTRSPGSTIDALRILAHAEFNLGNPRAALQHLTEAKQLATTYNLPYLLLDVQLVEIRLRWMITGQAFEAREALVKWEKSFGAIQNSQQLARGLQYKMTMLKADIASSDGEDKRAEELYSAAKEFVDNSTSTKTEISYHTTLGKHYLNNKQYNLALSELLKSYWTAIESNSGVLLAEVNRTLGQLFYERKVFDKANEHLSQAADFYDNYENSPALTPILKRMGDIYFTQGKYNLALVQYFNAMDHERLQNNVESIIDIRISLAETYLHLVNFPLAEQYLERALTLLEYADIPRLKAQALLLEAGLAHHQHDAQQVLFKAKQALAIAKALGDIRSQKAAYQLIYTGYELSGEYQKALEYLKQFNSLTNIEQQELDVISEDAFRQQKEFVEQTLHLVGQQVELDQTKQDFRKFQKISFTLFTACFLLLLFVFRRGHIISLQREELDELNNDLFTHSRSGLKNLRMLNAKLPASLEESISKFEQWHVGELIHEPLNDRLRFVMIDVPFLRNMYLQHGYQEGLKLEREFGEYLKKKIDHPARMYHFSDANLLYIEHNTEESTDPEAVFNKVQQWVTDFNPEKNINRIIRIGMADYPFLPRAYTAVNDKELLDVLLMATSTARTLSMKEHCSQWVYLKAIENAPAASLATGNIRQACKHSINQGLIKVHSSYKNEDSIKKLLKDEENIVNQTL</sequence>
<keyword evidence="8" id="KW-1185">Reference proteome</keyword>
<dbReference type="EMBL" id="LHPJ01000006">
    <property type="protein sequence ID" value="KOO03903.1"/>
    <property type="molecule type" value="Genomic_DNA"/>
</dbReference>
<dbReference type="SMART" id="SM00028">
    <property type="entry name" value="TPR"/>
    <property type="match status" value="4"/>
</dbReference>
<evidence type="ECO:0000256" key="5">
    <source>
        <dbReference type="ARBA" id="ARBA00038253"/>
    </source>
</evidence>